<evidence type="ECO:0000259" key="4">
    <source>
        <dbReference type="PROSITE" id="PS50110"/>
    </source>
</evidence>
<evidence type="ECO:0000256" key="3">
    <source>
        <dbReference type="PROSITE-ProRule" id="PRU01091"/>
    </source>
</evidence>
<dbReference type="PROSITE" id="PS51755">
    <property type="entry name" value="OMPR_PHOB"/>
    <property type="match status" value="1"/>
</dbReference>
<dbReference type="Proteomes" id="UP001234798">
    <property type="component" value="Chromosome"/>
</dbReference>
<evidence type="ECO:0000259" key="5">
    <source>
        <dbReference type="PROSITE" id="PS51755"/>
    </source>
</evidence>
<dbReference type="EMBL" id="CP132976">
    <property type="protein sequence ID" value="WMD22151.1"/>
    <property type="molecule type" value="Genomic_DNA"/>
</dbReference>
<dbReference type="Pfam" id="PF00486">
    <property type="entry name" value="Trans_reg_C"/>
    <property type="match status" value="1"/>
</dbReference>
<dbReference type="CDD" id="cd17624">
    <property type="entry name" value="REC_OmpR_PmrA-like"/>
    <property type="match status" value="1"/>
</dbReference>
<dbReference type="Gene3D" id="1.10.10.10">
    <property type="entry name" value="Winged helix-like DNA-binding domain superfamily/Winged helix DNA-binding domain"/>
    <property type="match status" value="1"/>
</dbReference>
<dbReference type="PANTHER" id="PTHR48111:SF36">
    <property type="entry name" value="TRANSCRIPTIONAL REGULATORY PROTEIN CUTR"/>
    <property type="match status" value="1"/>
</dbReference>
<dbReference type="Pfam" id="PF00072">
    <property type="entry name" value="Response_reg"/>
    <property type="match status" value="1"/>
</dbReference>
<dbReference type="PROSITE" id="PS50110">
    <property type="entry name" value="RESPONSE_REGULATORY"/>
    <property type="match status" value="1"/>
</dbReference>
<organism evidence="6 7">
    <name type="scientific">Achromobacter seleniivolatilans</name>
    <dbReference type="NCBI Taxonomy" id="3047478"/>
    <lineage>
        <taxon>Bacteria</taxon>
        <taxon>Pseudomonadati</taxon>
        <taxon>Pseudomonadota</taxon>
        <taxon>Betaproteobacteria</taxon>
        <taxon>Burkholderiales</taxon>
        <taxon>Alcaligenaceae</taxon>
        <taxon>Achromobacter</taxon>
    </lineage>
</organism>
<accession>A0ABY9M577</accession>
<dbReference type="CDD" id="cd00383">
    <property type="entry name" value="trans_reg_C"/>
    <property type="match status" value="1"/>
</dbReference>
<dbReference type="InterPro" id="IPR001867">
    <property type="entry name" value="OmpR/PhoB-type_DNA-bd"/>
</dbReference>
<name>A0ABY9M577_9BURK</name>
<dbReference type="Gene3D" id="6.10.250.690">
    <property type="match status" value="1"/>
</dbReference>
<evidence type="ECO:0000313" key="7">
    <source>
        <dbReference type="Proteomes" id="UP001234798"/>
    </source>
</evidence>
<dbReference type="RefSeq" id="WP_306946693.1">
    <property type="nucleotide sequence ID" value="NZ_CP132976.1"/>
</dbReference>
<dbReference type="InterPro" id="IPR001789">
    <property type="entry name" value="Sig_transdc_resp-reg_receiver"/>
</dbReference>
<dbReference type="InterPro" id="IPR011006">
    <property type="entry name" value="CheY-like_superfamily"/>
</dbReference>
<dbReference type="PANTHER" id="PTHR48111">
    <property type="entry name" value="REGULATOR OF RPOS"/>
    <property type="match status" value="1"/>
</dbReference>
<dbReference type="InterPro" id="IPR036388">
    <property type="entry name" value="WH-like_DNA-bd_sf"/>
</dbReference>
<keyword evidence="1 3" id="KW-0238">DNA-binding</keyword>
<dbReference type="SMART" id="SM00862">
    <property type="entry name" value="Trans_reg_C"/>
    <property type="match status" value="1"/>
</dbReference>
<dbReference type="Gene3D" id="3.40.50.2300">
    <property type="match status" value="1"/>
</dbReference>
<reference evidence="6 7" key="1">
    <citation type="submission" date="2023-08" db="EMBL/GenBank/DDBJ databases">
        <title>Achromobacter seleniivolatilans sp. nov., isolated from seleniferous soil.</title>
        <authorList>
            <person name="Zhang S."/>
            <person name="Li K."/>
            <person name="Peng J."/>
            <person name="Zhao Q."/>
            <person name="Wang H."/>
            <person name="Guo Y."/>
        </authorList>
    </citation>
    <scope>NUCLEOTIDE SEQUENCE [LARGE SCALE GENOMIC DNA]</scope>
    <source>
        <strain evidence="6 7">R39</strain>
    </source>
</reference>
<dbReference type="SMART" id="SM00448">
    <property type="entry name" value="REC"/>
    <property type="match status" value="1"/>
</dbReference>
<evidence type="ECO:0000313" key="6">
    <source>
        <dbReference type="EMBL" id="WMD22151.1"/>
    </source>
</evidence>
<dbReference type="SUPFAM" id="SSF46894">
    <property type="entry name" value="C-terminal effector domain of the bipartite response regulators"/>
    <property type="match status" value="1"/>
</dbReference>
<dbReference type="InterPro" id="IPR016032">
    <property type="entry name" value="Sig_transdc_resp-reg_C-effctor"/>
</dbReference>
<evidence type="ECO:0000256" key="1">
    <source>
        <dbReference type="ARBA" id="ARBA00023125"/>
    </source>
</evidence>
<feature type="domain" description="Response regulatory" evidence="4">
    <location>
        <begin position="3"/>
        <end position="117"/>
    </location>
</feature>
<feature type="domain" description="OmpR/PhoB-type" evidence="5">
    <location>
        <begin position="125"/>
        <end position="222"/>
    </location>
</feature>
<feature type="DNA-binding region" description="OmpR/PhoB-type" evidence="3">
    <location>
        <begin position="125"/>
        <end position="222"/>
    </location>
</feature>
<sequence length="227" mass="25074">MNRIALVEDHERLGQLVVKALAAAGIQTDLFTRADQAAYAVAHAEYTLIIVDRGLPDGDGLDLVKKLRSAGNRLPCLVLTARDALHDRVSGLEAGADDYLPKPFAMQELVARVRALMRRPIQMQSLTASFVDVEIRPESRSMICKTEAITLPATELQIMLTLVRAQGQTVRRTTLEKAAWSFHEVTPNALDVAMHRIRKKLDAIDSKLHIVNIRGQGYALQESQSAS</sequence>
<protein>
    <submittedName>
        <fullName evidence="6">Response regulator transcription factor</fullName>
    </submittedName>
</protein>
<dbReference type="SUPFAM" id="SSF52172">
    <property type="entry name" value="CheY-like"/>
    <property type="match status" value="1"/>
</dbReference>
<evidence type="ECO:0000256" key="2">
    <source>
        <dbReference type="PROSITE-ProRule" id="PRU00169"/>
    </source>
</evidence>
<proteinExistence type="predicted"/>
<gene>
    <name evidence="6" type="ORF">RAS12_07175</name>
</gene>
<feature type="modified residue" description="4-aspartylphosphate" evidence="2">
    <location>
        <position position="52"/>
    </location>
</feature>
<keyword evidence="7" id="KW-1185">Reference proteome</keyword>
<keyword evidence="2" id="KW-0597">Phosphoprotein</keyword>
<dbReference type="InterPro" id="IPR039420">
    <property type="entry name" value="WalR-like"/>
</dbReference>